<reference evidence="1 2" key="1">
    <citation type="submission" date="2019-04" db="EMBL/GenBank/DDBJ databases">
        <title>An improved genome assembly and genetic linkage map for asparagus bean, Vigna unguiculata ssp. sesquipedialis.</title>
        <authorList>
            <person name="Xia Q."/>
            <person name="Zhang R."/>
            <person name="Dong Y."/>
        </authorList>
    </citation>
    <scope>NUCLEOTIDE SEQUENCE [LARGE SCALE GENOMIC DNA]</scope>
    <source>
        <tissue evidence="1">Leaf</tissue>
    </source>
</reference>
<evidence type="ECO:0000313" key="1">
    <source>
        <dbReference type="EMBL" id="QCD94638.1"/>
    </source>
</evidence>
<proteinExistence type="predicted"/>
<name>A0A4D6M207_VIGUN</name>
<organism evidence="1 2">
    <name type="scientific">Vigna unguiculata</name>
    <name type="common">Cowpea</name>
    <dbReference type="NCBI Taxonomy" id="3917"/>
    <lineage>
        <taxon>Eukaryota</taxon>
        <taxon>Viridiplantae</taxon>
        <taxon>Streptophyta</taxon>
        <taxon>Embryophyta</taxon>
        <taxon>Tracheophyta</taxon>
        <taxon>Spermatophyta</taxon>
        <taxon>Magnoliopsida</taxon>
        <taxon>eudicotyledons</taxon>
        <taxon>Gunneridae</taxon>
        <taxon>Pentapetalae</taxon>
        <taxon>rosids</taxon>
        <taxon>fabids</taxon>
        <taxon>Fabales</taxon>
        <taxon>Fabaceae</taxon>
        <taxon>Papilionoideae</taxon>
        <taxon>50 kb inversion clade</taxon>
        <taxon>NPAAA clade</taxon>
        <taxon>indigoferoid/millettioid clade</taxon>
        <taxon>Phaseoleae</taxon>
        <taxon>Vigna</taxon>
    </lineage>
</organism>
<dbReference type="AlphaFoldDB" id="A0A4D6M207"/>
<dbReference type="Gene3D" id="2.40.50.140">
    <property type="entry name" value="Nucleic acid-binding proteins"/>
    <property type="match status" value="1"/>
</dbReference>
<dbReference type="Proteomes" id="UP000501690">
    <property type="component" value="Linkage Group LG5"/>
</dbReference>
<evidence type="ECO:0000313" key="2">
    <source>
        <dbReference type="Proteomes" id="UP000501690"/>
    </source>
</evidence>
<dbReference type="InterPro" id="IPR012340">
    <property type="entry name" value="NA-bd_OB-fold"/>
</dbReference>
<dbReference type="EMBL" id="CP039349">
    <property type="protein sequence ID" value="QCD94638.1"/>
    <property type="molecule type" value="Genomic_DNA"/>
</dbReference>
<sequence length="114" mass="13305">MSIDMTYCTASLCFFIFHRPRDFFCYPTQFLHPEHVSHPFTYSYKPLTFPVTTAVICRYRIKIRVIDSSDSTTFVLFDRDATTLFKKTCADMLDAHDKWKVGTIRISNLSSLSE</sequence>
<evidence type="ECO:0008006" key="3">
    <source>
        <dbReference type="Google" id="ProtNLM"/>
    </source>
</evidence>
<protein>
    <recommendedName>
        <fullName evidence="3">Nucleic acid-binding</fullName>
    </recommendedName>
</protein>
<gene>
    <name evidence="1" type="ORF">DEO72_LG5g2723</name>
</gene>
<keyword evidence="2" id="KW-1185">Reference proteome</keyword>
<accession>A0A4D6M207</accession>